<comment type="caution">
    <text evidence="3">The sequence shown here is derived from an EMBL/GenBank/DDBJ whole genome shotgun (WGS) entry which is preliminary data.</text>
</comment>
<proteinExistence type="predicted"/>
<dbReference type="InterPro" id="IPR003788">
    <property type="entry name" value="NDUFAF7"/>
</dbReference>
<accession>A0A229FVG7</accession>
<keyword evidence="1 3" id="KW-0489">Methyltransferase</keyword>
<keyword evidence="4" id="KW-1185">Reference proteome</keyword>
<reference evidence="3 4" key="1">
    <citation type="submission" date="2017-06" db="EMBL/GenBank/DDBJ databases">
        <title>Reclassification of a Polynucleobacter cosmopolitanus strain isolated from tropical Lake Victoria as Polynucleobacter victoriensis comb. nov.</title>
        <authorList>
            <person name="Hahn M.W."/>
        </authorList>
    </citation>
    <scope>NUCLEOTIDE SEQUENCE [LARGE SCALE GENOMIC DNA]</scope>
    <source>
        <strain evidence="3 4">MWH-MoIso2</strain>
    </source>
</reference>
<dbReference type="GO" id="GO:0032259">
    <property type="term" value="P:methylation"/>
    <property type="evidence" value="ECO:0007669"/>
    <property type="project" value="UniProtKB-KW"/>
</dbReference>
<dbReference type="InterPro" id="IPR029063">
    <property type="entry name" value="SAM-dependent_MTases_sf"/>
</dbReference>
<dbReference type="EMBL" id="NJGG01000001">
    <property type="protein sequence ID" value="OXL15852.1"/>
    <property type="molecule type" value="Genomic_DNA"/>
</dbReference>
<evidence type="ECO:0000313" key="4">
    <source>
        <dbReference type="Proteomes" id="UP000215188"/>
    </source>
</evidence>
<dbReference type="AlphaFoldDB" id="A0A229FVG7"/>
<dbReference type="OrthoDB" id="9794208at2"/>
<dbReference type="SUPFAM" id="SSF53335">
    <property type="entry name" value="S-adenosyl-L-methionine-dependent methyltransferases"/>
    <property type="match status" value="1"/>
</dbReference>
<name>A0A229FVG7_9BURK</name>
<evidence type="ECO:0000313" key="3">
    <source>
        <dbReference type="EMBL" id="OXL15852.1"/>
    </source>
</evidence>
<organism evidence="3 4">
    <name type="scientific">Polynucleobacter cosmopolitanus</name>
    <dbReference type="NCBI Taxonomy" id="351345"/>
    <lineage>
        <taxon>Bacteria</taxon>
        <taxon>Pseudomonadati</taxon>
        <taxon>Pseudomonadota</taxon>
        <taxon>Betaproteobacteria</taxon>
        <taxon>Burkholderiales</taxon>
        <taxon>Burkholderiaceae</taxon>
        <taxon>Polynucleobacter</taxon>
    </lineage>
</organism>
<dbReference type="InterPro" id="IPR038375">
    <property type="entry name" value="NDUFAF7_sf"/>
</dbReference>
<dbReference type="PANTHER" id="PTHR12049:SF7">
    <property type="entry name" value="PROTEIN ARGININE METHYLTRANSFERASE NDUFAF7, MITOCHONDRIAL"/>
    <property type="match status" value="1"/>
</dbReference>
<dbReference type="Proteomes" id="UP000215188">
    <property type="component" value="Unassembled WGS sequence"/>
</dbReference>
<keyword evidence="2 3" id="KW-0808">Transferase</keyword>
<dbReference type="PANTHER" id="PTHR12049">
    <property type="entry name" value="PROTEIN ARGININE METHYLTRANSFERASE NDUFAF7, MITOCHONDRIAL"/>
    <property type="match status" value="1"/>
</dbReference>
<gene>
    <name evidence="3" type="ORF">AOC33_01770</name>
</gene>
<dbReference type="Gene3D" id="3.40.50.12710">
    <property type="match status" value="1"/>
</dbReference>
<sequence length="395" mass="43670">MDINPSIEEASHSQTLARLIQQEIQAQNGRISFAKYMEMALYAPGLGYYAAGKRKLGSQGDFTTAPEISPLFGATIVQTLLPIIEHLQKLNLPVQILEFGAGTGALAESILTELQRQGIAVDSYSILDLSADLIERQQSRLAQPFPMATWINQLPKNFSGIILANEVLDAMPIELITYQNQQWVFKDVTLDEESSEDASEDTISFRHCLGKEVPETMLPEYLQQQSFENGYTTEVNVNAKAWINSISEILGMGIVLTIDYGFPEHEYYHSQRNQGTVMGHYAHQAVQDPFFYPGLCDLTSHVDWTGIAKTGIGSGLSLLGFTSQAAYLLDAGIGSLLMEKVDPSNATEFMPHSNAIQKLLSEAEMGELFKVMCFGKGLPFEEGDLPGFRSRPRSL</sequence>
<evidence type="ECO:0000256" key="1">
    <source>
        <dbReference type="ARBA" id="ARBA00022603"/>
    </source>
</evidence>
<dbReference type="GO" id="GO:0035243">
    <property type="term" value="F:protein-arginine omega-N symmetric methyltransferase activity"/>
    <property type="evidence" value="ECO:0007669"/>
    <property type="project" value="TreeGrafter"/>
</dbReference>
<protein>
    <submittedName>
        <fullName evidence="3">SAM-dependent methyltransferase</fullName>
    </submittedName>
</protein>
<dbReference type="RefSeq" id="WP_089514890.1">
    <property type="nucleotide sequence ID" value="NZ_NJGG01000001.1"/>
</dbReference>
<evidence type="ECO:0000256" key="2">
    <source>
        <dbReference type="ARBA" id="ARBA00022679"/>
    </source>
</evidence>
<dbReference type="Pfam" id="PF02636">
    <property type="entry name" value="Methyltransf_28"/>
    <property type="match status" value="1"/>
</dbReference>